<proteinExistence type="predicted"/>
<organism evidence="1 2">
    <name type="scientific">Pacificibacter maritimus</name>
    <dbReference type="NCBI Taxonomy" id="762213"/>
    <lineage>
        <taxon>Bacteria</taxon>
        <taxon>Pseudomonadati</taxon>
        <taxon>Pseudomonadota</taxon>
        <taxon>Alphaproteobacteria</taxon>
        <taxon>Rhodobacterales</taxon>
        <taxon>Roseobacteraceae</taxon>
        <taxon>Pacificibacter</taxon>
    </lineage>
</organism>
<sequence>MTKSTQFTQAQVSDIIQMALSDHISFANIQREYGIGEKDVKALMRSELKTGSYRTWRKRVRDFSDRRENYK</sequence>
<dbReference type="EMBL" id="RKQK01000005">
    <property type="protein sequence ID" value="RPE63331.1"/>
    <property type="molecule type" value="Genomic_DNA"/>
</dbReference>
<dbReference type="AlphaFoldDB" id="A0A3N4U8A6"/>
<protein>
    <submittedName>
        <fullName evidence="1">Uncharacterized protein (TIGR03643 family)</fullName>
    </submittedName>
</protein>
<evidence type="ECO:0000313" key="1">
    <source>
        <dbReference type="EMBL" id="RPE63331.1"/>
    </source>
</evidence>
<accession>A0A3N4U8A6</accession>
<dbReference type="InterPro" id="IPR019882">
    <property type="entry name" value="CHP03643"/>
</dbReference>
<reference evidence="1 2" key="1">
    <citation type="submission" date="2018-11" db="EMBL/GenBank/DDBJ databases">
        <title>Genomic Encyclopedia of Type Strains, Phase IV (KMG-IV): sequencing the most valuable type-strain genomes for metagenomic binning, comparative biology and taxonomic classification.</title>
        <authorList>
            <person name="Goeker M."/>
        </authorList>
    </citation>
    <scope>NUCLEOTIDE SEQUENCE [LARGE SCALE GENOMIC DNA]</scope>
    <source>
        <strain evidence="1 2">DSM 104731</strain>
    </source>
</reference>
<dbReference type="Proteomes" id="UP000269689">
    <property type="component" value="Unassembled WGS sequence"/>
</dbReference>
<comment type="caution">
    <text evidence="1">The sequence shown here is derived from an EMBL/GenBank/DDBJ whole genome shotgun (WGS) entry which is preliminary data.</text>
</comment>
<keyword evidence="2" id="KW-1185">Reference proteome</keyword>
<dbReference type="OrthoDB" id="289296at2"/>
<gene>
    <name evidence="1" type="ORF">EDD53_2934</name>
</gene>
<evidence type="ECO:0000313" key="2">
    <source>
        <dbReference type="Proteomes" id="UP000269689"/>
    </source>
</evidence>
<dbReference type="RefSeq" id="WP_123794228.1">
    <property type="nucleotide sequence ID" value="NZ_RKQK01000005.1"/>
</dbReference>
<name>A0A3N4U8A6_9RHOB</name>
<dbReference type="Pfam" id="PF10985">
    <property type="entry name" value="DUF2805"/>
    <property type="match status" value="1"/>
</dbReference>